<evidence type="ECO:0000256" key="1">
    <source>
        <dbReference type="ARBA" id="ARBA00004253"/>
    </source>
</evidence>
<organism evidence="13 14">
    <name type="scientific">Tetranychus urticae</name>
    <name type="common">Two-spotted spider mite</name>
    <dbReference type="NCBI Taxonomy" id="32264"/>
    <lineage>
        <taxon>Eukaryota</taxon>
        <taxon>Metazoa</taxon>
        <taxon>Ecdysozoa</taxon>
        <taxon>Arthropoda</taxon>
        <taxon>Chelicerata</taxon>
        <taxon>Arachnida</taxon>
        <taxon>Acari</taxon>
        <taxon>Acariformes</taxon>
        <taxon>Trombidiformes</taxon>
        <taxon>Prostigmata</taxon>
        <taxon>Eleutherengona</taxon>
        <taxon>Raphignathae</taxon>
        <taxon>Tetranychoidea</taxon>
        <taxon>Tetranychidae</taxon>
        <taxon>Tetranychus</taxon>
    </lineage>
</organism>
<dbReference type="EMBL" id="CAEY01001946">
    <property type="status" value="NOT_ANNOTATED_CDS"/>
    <property type="molecule type" value="Genomic_DNA"/>
</dbReference>
<evidence type="ECO:0000313" key="14">
    <source>
        <dbReference type="Proteomes" id="UP000015104"/>
    </source>
</evidence>
<keyword evidence="5 11" id="KW-0853">WD repeat</keyword>
<feature type="repeat" description="WD" evidence="11">
    <location>
        <begin position="347"/>
        <end position="389"/>
    </location>
</feature>
<feature type="repeat" description="WD" evidence="11">
    <location>
        <begin position="212"/>
        <end position="247"/>
    </location>
</feature>
<reference evidence="14" key="1">
    <citation type="submission" date="2011-08" db="EMBL/GenBank/DDBJ databases">
        <authorList>
            <person name="Rombauts S."/>
        </authorList>
    </citation>
    <scope>NUCLEOTIDE SEQUENCE</scope>
    <source>
        <strain evidence="14">London</strain>
    </source>
</reference>
<evidence type="ECO:0000313" key="13">
    <source>
        <dbReference type="EnsemblMetazoa" id="tetur08g03630.1"/>
    </source>
</evidence>
<protein>
    <recommendedName>
        <fullName evidence="10">Peroxin-7</fullName>
    </recommendedName>
</protein>
<feature type="transmembrane region" description="Helical" evidence="12">
    <location>
        <begin position="73"/>
        <end position="92"/>
    </location>
</feature>
<evidence type="ECO:0000256" key="6">
    <source>
        <dbReference type="ARBA" id="ARBA00022737"/>
    </source>
</evidence>
<feature type="repeat" description="WD" evidence="11">
    <location>
        <begin position="318"/>
        <end position="338"/>
    </location>
</feature>
<evidence type="ECO:0000256" key="8">
    <source>
        <dbReference type="ARBA" id="ARBA00023140"/>
    </source>
</evidence>
<accession>T1KBC8</accession>
<evidence type="ECO:0000256" key="7">
    <source>
        <dbReference type="ARBA" id="ARBA00022927"/>
    </source>
</evidence>
<sequence>MLFIINIYSGFFFFCYMLHFFVVFSPYYLTFTVIINHQNIGLIFIILFPYFHGLTLVIFFCDHSSSPKFLINSCLPMVSNVLINSSILLLLVNNTNLTARAMRLTFETLGFHGYGLKFSPFSPNLLACAASQNYGLVGQGCLFILDHDPDKGIRCLRKLDWSKDGLFDLTWSEADAGTIWTAGADGTIQIWDIGSGGNSEGPVKDAKLASVVPAHQSVISSIQWSQVRSDQPTVLTSSWDSTIKLWDGLTAHHLTTFNGHQALVYEIAWSPLLSSTFASCSRDGTIRVWDKSTPPDQASLVIQASQSEILSCDWCKYDSNIIVAGCSDKSIKIWDLRSIDNGPLTVLMGHDRAVKKVRFSPHSASIIASVSYDFTTRLWNYLNSDQSFSSKSKLIITRQNHSEFVYGLDFNIHLPYVLADCGWDRYICIFANQI</sequence>
<keyword evidence="14" id="KW-1185">Reference proteome</keyword>
<dbReference type="Pfam" id="PF00400">
    <property type="entry name" value="WD40"/>
    <property type="match status" value="5"/>
</dbReference>
<keyword evidence="8" id="KW-0576">Peroxisome</keyword>
<name>T1KBC8_TETUR</name>
<dbReference type="AlphaFoldDB" id="T1KBC8"/>
<dbReference type="PANTHER" id="PTHR46027:SF1">
    <property type="entry name" value="PEROXISOMAL TARGETING SIGNAL 2 RECEPTOR"/>
    <property type="match status" value="1"/>
</dbReference>
<dbReference type="SUPFAM" id="SSF50978">
    <property type="entry name" value="WD40 repeat-like"/>
    <property type="match status" value="1"/>
</dbReference>
<keyword evidence="12" id="KW-0812">Transmembrane</keyword>
<dbReference type="PROSITE" id="PS50294">
    <property type="entry name" value="WD_REPEATS_REGION"/>
    <property type="match status" value="3"/>
</dbReference>
<reference evidence="13" key="2">
    <citation type="submission" date="2015-06" db="UniProtKB">
        <authorList>
            <consortium name="EnsemblMetazoa"/>
        </authorList>
    </citation>
    <scope>IDENTIFICATION</scope>
</reference>
<dbReference type="EnsemblMetazoa" id="tetur08g03630.1">
    <property type="protein sequence ID" value="tetur08g03630.1"/>
    <property type="gene ID" value="tetur08g03630"/>
</dbReference>
<comment type="subcellular location">
    <subcellularLocation>
        <location evidence="2">Cytoplasm</location>
        <location evidence="2">Cytosol</location>
    </subcellularLocation>
    <subcellularLocation>
        <location evidence="1">Peroxisome matrix</location>
    </subcellularLocation>
</comment>
<comment type="similarity">
    <text evidence="9">Belongs to the WD repeat peroxin-7 family.</text>
</comment>
<feature type="transmembrane region" description="Helical" evidence="12">
    <location>
        <begin position="40"/>
        <end position="61"/>
    </location>
</feature>
<evidence type="ECO:0000256" key="11">
    <source>
        <dbReference type="PROSITE-ProRule" id="PRU00221"/>
    </source>
</evidence>
<dbReference type="Gene3D" id="2.130.10.10">
    <property type="entry name" value="YVTN repeat-like/Quinoprotein amine dehydrogenase"/>
    <property type="match status" value="1"/>
</dbReference>
<evidence type="ECO:0000256" key="2">
    <source>
        <dbReference type="ARBA" id="ARBA00004514"/>
    </source>
</evidence>
<feature type="repeat" description="WD" evidence="11">
    <location>
        <begin position="257"/>
        <end position="290"/>
    </location>
</feature>
<dbReference type="GO" id="GO:0016558">
    <property type="term" value="P:protein import into peroxisome matrix"/>
    <property type="evidence" value="ECO:0007669"/>
    <property type="project" value="InterPro"/>
</dbReference>
<feature type="transmembrane region" description="Helical" evidence="12">
    <location>
        <begin position="7"/>
        <end position="28"/>
    </location>
</feature>
<keyword evidence="12" id="KW-1133">Transmembrane helix</keyword>
<dbReference type="PROSITE" id="PS00678">
    <property type="entry name" value="WD_REPEATS_1"/>
    <property type="match status" value="2"/>
</dbReference>
<dbReference type="GO" id="GO:0005782">
    <property type="term" value="C:peroxisomal matrix"/>
    <property type="evidence" value="ECO:0007669"/>
    <property type="project" value="UniProtKB-SubCell"/>
</dbReference>
<evidence type="ECO:0000256" key="9">
    <source>
        <dbReference type="ARBA" id="ARBA00024017"/>
    </source>
</evidence>
<keyword evidence="4" id="KW-0963">Cytoplasm</keyword>
<dbReference type="eggNOG" id="KOG0277">
    <property type="taxonomic scope" value="Eukaryota"/>
</dbReference>
<dbReference type="GO" id="GO:0005053">
    <property type="term" value="F:peroxisome matrix targeting signal-2 binding"/>
    <property type="evidence" value="ECO:0007669"/>
    <property type="project" value="InterPro"/>
</dbReference>
<dbReference type="InterPro" id="IPR015943">
    <property type="entry name" value="WD40/YVTN_repeat-like_dom_sf"/>
</dbReference>
<dbReference type="InterPro" id="IPR001680">
    <property type="entry name" value="WD40_rpt"/>
</dbReference>
<dbReference type="InterPro" id="IPR019775">
    <property type="entry name" value="WD40_repeat_CS"/>
</dbReference>
<dbReference type="InterPro" id="IPR036322">
    <property type="entry name" value="WD40_repeat_dom_sf"/>
</dbReference>
<dbReference type="GO" id="GO:0005829">
    <property type="term" value="C:cytosol"/>
    <property type="evidence" value="ECO:0007669"/>
    <property type="project" value="UniProtKB-SubCell"/>
</dbReference>
<dbReference type="PANTHER" id="PTHR46027">
    <property type="entry name" value="PEROXISOMAL TARGETING SIGNAL 2 RECEPTOR"/>
    <property type="match status" value="1"/>
</dbReference>
<dbReference type="InterPro" id="IPR020472">
    <property type="entry name" value="WD40_PAC1"/>
</dbReference>
<evidence type="ECO:0000256" key="3">
    <source>
        <dbReference type="ARBA" id="ARBA00022448"/>
    </source>
</evidence>
<evidence type="ECO:0000256" key="5">
    <source>
        <dbReference type="ARBA" id="ARBA00022574"/>
    </source>
</evidence>
<keyword evidence="3" id="KW-0813">Transport</keyword>
<dbReference type="PRINTS" id="PR00320">
    <property type="entry name" value="GPROTEINBRPT"/>
</dbReference>
<dbReference type="InterPro" id="IPR044536">
    <property type="entry name" value="PEX7"/>
</dbReference>
<dbReference type="STRING" id="32264.T1KBC8"/>
<proteinExistence type="inferred from homology"/>
<dbReference type="SMART" id="SM00320">
    <property type="entry name" value="WD40"/>
    <property type="match status" value="6"/>
</dbReference>
<keyword evidence="6" id="KW-0677">Repeat</keyword>
<dbReference type="HOGENOM" id="CLU_3385345_0_0_1"/>
<keyword evidence="7" id="KW-0653">Protein transport</keyword>
<keyword evidence="12" id="KW-0472">Membrane</keyword>
<evidence type="ECO:0000256" key="12">
    <source>
        <dbReference type="SAM" id="Phobius"/>
    </source>
</evidence>
<evidence type="ECO:0000256" key="10">
    <source>
        <dbReference type="ARBA" id="ARBA00032565"/>
    </source>
</evidence>
<dbReference type="Proteomes" id="UP000015104">
    <property type="component" value="Unassembled WGS sequence"/>
</dbReference>
<evidence type="ECO:0000256" key="4">
    <source>
        <dbReference type="ARBA" id="ARBA00022490"/>
    </source>
</evidence>
<dbReference type="PROSITE" id="PS50082">
    <property type="entry name" value="WD_REPEATS_2"/>
    <property type="match status" value="4"/>
</dbReference>